<reference evidence="3" key="1">
    <citation type="submission" date="2016-01" db="EMBL/GenBank/DDBJ databases">
        <authorList>
            <person name="Peeters C."/>
        </authorList>
    </citation>
    <scope>NUCLEOTIDE SEQUENCE [LARGE SCALE GENOMIC DNA]</scope>
    <source>
        <strain evidence="3">LMG 29326</strain>
    </source>
</reference>
<dbReference type="PANTHER" id="PTHR13847">
    <property type="entry name" value="SARCOSINE DEHYDROGENASE-RELATED"/>
    <property type="match status" value="1"/>
</dbReference>
<dbReference type="Gene3D" id="3.50.50.60">
    <property type="entry name" value="FAD/NAD(P)-binding domain"/>
    <property type="match status" value="1"/>
</dbReference>
<dbReference type="Pfam" id="PF01266">
    <property type="entry name" value="DAO"/>
    <property type="match status" value="1"/>
</dbReference>
<dbReference type="SUPFAM" id="SSF51905">
    <property type="entry name" value="FAD/NAD(P)-binding domain"/>
    <property type="match status" value="1"/>
</dbReference>
<dbReference type="AlphaFoldDB" id="A0A157Z2K4"/>
<dbReference type="RefSeq" id="WP_087042314.1">
    <property type="nucleotide sequence ID" value="NZ_FCOB02000001.1"/>
</dbReference>
<dbReference type="InterPro" id="IPR036188">
    <property type="entry name" value="FAD/NAD-bd_sf"/>
</dbReference>
<keyword evidence="1" id="KW-0560">Oxidoreductase</keyword>
<evidence type="ECO:0000313" key="4">
    <source>
        <dbReference type="Proteomes" id="UP000054978"/>
    </source>
</evidence>
<dbReference type="EMBL" id="FCOB02000001">
    <property type="protein sequence ID" value="SAK39810.1"/>
    <property type="molecule type" value="Genomic_DNA"/>
</dbReference>
<evidence type="ECO:0000259" key="2">
    <source>
        <dbReference type="Pfam" id="PF01266"/>
    </source>
</evidence>
<organism evidence="3 4">
    <name type="scientific">Caballeronia ptereochthonis</name>
    <dbReference type="NCBI Taxonomy" id="1777144"/>
    <lineage>
        <taxon>Bacteria</taxon>
        <taxon>Pseudomonadati</taxon>
        <taxon>Pseudomonadota</taxon>
        <taxon>Betaproteobacteria</taxon>
        <taxon>Burkholderiales</taxon>
        <taxon>Burkholderiaceae</taxon>
        <taxon>Caballeronia</taxon>
    </lineage>
</organism>
<dbReference type="Gene3D" id="3.30.9.10">
    <property type="entry name" value="D-Amino Acid Oxidase, subunit A, domain 2"/>
    <property type="match status" value="1"/>
</dbReference>
<keyword evidence="4" id="KW-1185">Reference proteome</keyword>
<dbReference type="PANTHER" id="PTHR13847:SF287">
    <property type="entry name" value="FAD-DEPENDENT OXIDOREDUCTASE DOMAIN-CONTAINING PROTEIN 1"/>
    <property type="match status" value="1"/>
</dbReference>
<protein>
    <submittedName>
        <fullName evidence="3">FAD dependent oxidoreductase</fullName>
    </submittedName>
</protein>
<dbReference type="OrthoDB" id="8673905at2"/>
<dbReference type="Proteomes" id="UP000054978">
    <property type="component" value="Unassembled WGS sequence"/>
</dbReference>
<dbReference type="GO" id="GO:0016491">
    <property type="term" value="F:oxidoreductase activity"/>
    <property type="evidence" value="ECO:0007669"/>
    <property type="project" value="UniProtKB-KW"/>
</dbReference>
<dbReference type="GO" id="GO:0005737">
    <property type="term" value="C:cytoplasm"/>
    <property type="evidence" value="ECO:0007669"/>
    <property type="project" value="TreeGrafter"/>
</dbReference>
<dbReference type="InterPro" id="IPR006076">
    <property type="entry name" value="FAD-dep_OxRdtase"/>
</dbReference>
<gene>
    <name evidence="3" type="ORF">AWB83_00119</name>
</gene>
<proteinExistence type="predicted"/>
<accession>A0A157Z2K4</accession>
<evidence type="ECO:0000256" key="1">
    <source>
        <dbReference type="ARBA" id="ARBA00023002"/>
    </source>
</evidence>
<evidence type="ECO:0000313" key="3">
    <source>
        <dbReference type="EMBL" id="SAK39810.1"/>
    </source>
</evidence>
<comment type="caution">
    <text evidence="3">The sequence shown here is derived from an EMBL/GenBank/DDBJ whole genome shotgun (WGS) entry which is preliminary data.</text>
</comment>
<feature type="domain" description="FAD dependent oxidoreductase" evidence="2">
    <location>
        <begin position="6"/>
        <end position="351"/>
    </location>
</feature>
<name>A0A157Z2K4_9BURK</name>
<dbReference type="STRING" id="1777144.AWB83_00119"/>
<sequence length="392" mass="41441">MTGATDVLIIGGGLIGCSTALHLARRGMSVRVIEKDYVARHASGVNAGGVRTLGRALPELPLSVAAKRLWHTLPDLVGSDGGFRPVGQIRIAETDEQLERLRTRSRTVARLGLDYTERVIDASELYARLPALASHCVGGLLVDDDGYALPYATTRAFQGQAERFGAHIHEGVTAAMPEYERGLWTVRTSDGACYRAATLVNASGAWGGRLAEALGDPVPLAPNGSMLMVTARMSPFVGPVVGAAGRSLSFKQFPNGTVLIGGGHRAAVNLDTNGTSLDLDGLARAARTAIDLFPIMRTARAVRFWSGIEGFLPDGLPVIGPSRASPSAFHAFGFSAHGFQLGPMVGQLLAEFISEGRSSLPLDAFRVDRFDETRAHDMEPATVSRGVTGTAA</sequence>